<accession>A0ABY1Q6Z9</accession>
<comment type="caution">
    <text evidence="2">The sequence shown here is derived from an EMBL/GenBank/DDBJ whole genome shotgun (WGS) entry which is preliminary data.</text>
</comment>
<evidence type="ECO:0000313" key="2">
    <source>
        <dbReference type="EMBL" id="SMP61653.1"/>
    </source>
</evidence>
<feature type="region of interest" description="Disordered" evidence="1">
    <location>
        <begin position="1"/>
        <end position="28"/>
    </location>
</feature>
<dbReference type="RefSeq" id="WP_283433218.1">
    <property type="nucleotide sequence ID" value="NZ_FXUG01000007.1"/>
</dbReference>
<evidence type="ECO:0000313" key="3">
    <source>
        <dbReference type="Proteomes" id="UP001158067"/>
    </source>
</evidence>
<dbReference type="Proteomes" id="UP001158067">
    <property type="component" value="Unassembled WGS sequence"/>
</dbReference>
<keyword evidence="3" id="KW-1185">Reference proteome</keyword>
<sequence>MPDSSTTLKEDSTDAGAKGLASGRKNSQRNIASRLVSVGDADWTPLKENHGLPGDGK</sequence>
<gene>
    <name evidence="2" type="ORF">SAMN06265222_107141</name>
</gene>
<reference evidence="2 3" key="1">
    <citation type="submission" date="2017-05" db="EMBL/GenBank/DDBJ databases">
        <authorList>
            <person name="Varghese N."/>
            <person name="Submissions S."/>
        </authorList>
    </citation>
    <scope>NUCLEOTIDE SEQUENCE [LARGE SCALE GENOMIC DNA]</scope>
    <source>
        <strain evidence="2 3">DSM 25457</strain>
    </source>
</reference>
<evidence type="ECO:0000256" key="1">
    <source>
        <dbReference type="SAM" id="MobiDB-lite"/>
    </source>
</evidence>
<dbReference type="EMBL" id="FXUG01000007">
    <property type="protein sequence ID" value="SMP61653.1"/>
    <property type="molecule type" value="Genomic_DNA"/>
</dbReference>
<organism evidence="2 3">
    <name type="scientific">Neorhodopirellula lusitana</name>
    <dbReference type="NCBI Taxonomy" id="445327"/>
    <lineage>
        <taxon>Bacteria</taxon>
        <taxon>Pseudomonadati</taxon>
        <taxon>Planctomycetota</taxon>
        <taxon>Planctomycetia</taxon>
        <taxon>Pirellulales</taxon>
        <taxon>Pirellulaceae</taxon>
        <taxon>Neorhodopirellula</taxon>
    </lineage>
</organism>
<proteinExistence type="predicted"/>
<protein>
    <submittedName>
        <fullName evidence="2">Uncharacterized protein</fullName>
    </submittedName>
</protein>
<name>A0ABY1Q6Z9_9BACT</name>